<gene>
    <name evidence="1" type="ORF">OUZ56_022135</name>
</gene>
<keyword evidence="2" id="KW-1185">Reference proteome</keyword>
<protein>
    <submittedName>
        <fullName evidence="1">Uncharacterized protein</fullName>
    </submittedName>
</protein>
<evidence type="ECO:0000313" key="2">
    <source>
        <dbReference type="Proteomes" id="UP001234178"/>
    </source>
</evidence>
<reference evidence="1 2" key="1">
    <citation type="journal article" date="2023" name="Nucleic Acids Res.">
        <title>The hologenome of Daphnia magna reveals possible DNA methylation and microbiome-mediated evolution of the host genome.</title>
        <authorList>
            <person name="Chaturvedi A."/>
            <person name="Li X."/>
            <person name="Dhandapani V."/>
            <person name="Marshall H."/>
            <person name="Kissane S."/>
            <person name="Cuenca-Cambronero M."/>
            <person name="Asole G."/>
            <person name="Calvet F."/>
            <person name="Ruiz-Romero M."/>
            <person name="Marangio P."/>
            <person name="Guigo R."/>
            <person name="Rago D."/>
            <person name="Mirbahai L."/>
            <person name="Eastwood N."/>
            <person name="Colbourne J.K."/>
            <person name="Zhou J."/>
            <person name="Mallon E."/>
            <person name="Orsini L."/>
        </authorList>
    </citation>
    <scope>NUCLEOTIDE SEQUENCE [LARGE SCALE GENOMIC DNA]</scope>
    <source>
        <strain evidence="1">LRV0_1</strain>
    </source>
</reference>
<sequence length="142" mass="15820">MLLVKAQCYAIALSSAISRKEGIDSAAYQHEHDLITSDRTPDLIDTLLLAFLQCETSLQSRDVEQELMQHFSSCNFSPTIKINISHPIKRKPTYRFQSNQLQDGTGLRKDGVGGNGGINMTRRFCDATQPFCNLVDTVNIGQ</sequence>
<evidence type="ECO:0000313" key="1">
    <source>
        <dbReference type="EMBL" id="KAK4029125.1"/>
    </source>
</evidence>
<comment type="caution">
    <text evidence="1">The sequence shown here is derived from an EMBL/GenBank/DDBJ whole genome shotgun (WGS) entry which is preliminary data.</text>
</comment>
<name>A0ABR0AVK9_9CRUS</name>
<accession>A0ABR0AVK9</accession>
<dbReference type="Proteomes" id="UP001234178">
    <property type="component" value="Unassembled WGS sequence"/>
</dbReference>
<proteinExistence type="predicted"/>
<dbReference type="EMBL" id="JAOYFB010000039">
    <property type="protein sequence ID" value="KAK4029125.1"/>
    <property type="molecule type" value="Genomic_DNA"/>
</dbReference>
<organism evidence="1 2">
    <name type="scientific">Daphnia magna</name>
    <dbReference type="NCBI Taxonomy" id="35525"/>
    <lineage>
        <taxon>Eukaryota</taxon>
        <taxon>Metazoa</taxon>
        <taxon>Ecdysozoa</taxon>
        <taxon>Arthropoda</taxon>
        <taxon>Crustacea</taxon>
        <taxon>Branchiopoda</taxon>
        <taxon>Diplostraca</taxon>
        <taxon>Cladocera</taxon>
        <taxon>Anomopoda</taxon>
        <taxon>Daphniidae</taxon>
        <taxon>Daphnia</taxon>
    </lineage>
</organism>